<dbReference type="Gene3D" id="3.30.565.10">
    <property type="entry name" value="Histidine kinase-like ATPase, C-terminal domain"/>
    <property type="match status" value="1"/>
</dbReference>
<dbReference type="PROSITE" id="PS50885">
    <property type="entry name" value="HAMP"/>
    <property type="match status" value="1"/>
</dbReference>
<dbReference type="Proteomes" id="UP000309676">
    <property type="component" value="Unassembled WGS sequence"/>
</dbReference>
<dbReference type="InterPro" id="IPR003594">
    <property type="entry name" value="HATPase_dom"/>
</dbReference>
<organism evidence="9 10">
    <name type="scientific">Paenibacillus antri</name>
    <dbReference type="NCBI Taxonomy" id="2582848"/>
    <lineage>
        <taxon>Bacteria</taxon>
        <taxon>Bacillati</taxon>
        <taxon>Bacillota</taxon>
        <taxon>Bacilli</taxon>
        <taxon>Bacillales</taxon>
        <taxon>Paenibacillaceae</taxon>
        <taxon>Paenibacillus</taxon>
    </lineage>
</organism>
<feature type="transmembrane region" description="Helical" evidence="7">
    <location>
        <begin position="308"/>
        <end position="331"/>
    </location>
</feature>
<feature type="transmembrane region" description="Helical" evidence="7">
    <location>
        <begin position="12"/>
        <end position="37"/>
    </location>
</feature>
<dbReference type="Pfam" id="PF00672">
    <property type="entry name" value="HAMP"/>
    <property type="match status" value="1"/>
</dbReference>
<dbReference type="EMBL" id="VCIW01000023">
    <property type="protein sequence ID" value="TLS49150.1"/>
    <property type="molecule type" value="Genomic_DNA"/>
</dbReference>
<dbReference type="SUPFAM" id="SSF55874">
    <property type="entry name" value="ATPase domain of HSP90 chaperone/DNA topoisomerase II/histidine kinase"/>
    <property type="match status" value="1"/>
</dbReference>
<evidence type="ECO:0000259" key="8">
    <source>
        <dbReference type="PROSITE" id="PS50885"/>
    </source>
</evidence>
<keyword evidence="7" id="KW-1133">Transmembrane helix</keyword>
<evidence type="ECO:0000256" key="2">
    <source>
        <dbReference type="ARBA" id="ARBA00022475"/>
    </source>
</evidence>
<dbReference type="CDD" id="cd06225">
    <property type="entry name" value="HAMP"/>
    <property type="match status" value="1"/>
</dbReference>
<reference evidence="9 10" key="1">
    <citation type="submission" date="2019-05" db="EMBL/GenBank/DDBJ databases">
        <authorList>
            <person name="Narsing Rao M.P."/>
            <person name="Li W.J."/>
        </authorList>
    </citation>
    <scope>NUCLEOTIDE SEQUENCE [LARGE SCALE GENOMIC DNA]</scope>
    <source>
        <strain evidence="9 10">SYSU_K30003</strain>
    </source>
</reference>
<evidence type="ECO:0000313" key="10">
    <source>
        <dbReference type="Proteomes" id="UP000309676"/>
    </source>
</evidence>
<feature type="domain" description="HAMP" evidence="8">
    <location>
        <begin position="328"/>
        <end position="380"/>
    </location>
</feature>
<keyword evidence="6 7" id="KW-0472">Membrane</keyword>
<dbReference type="InterPro" id="IPR036890">
    <property type="entry name" value="HATPase_C_sf"/>
</dbReference>
<keyword evidence="4" id="KW-0808">Transferase</keyword>
<accession>A0A5R9G4T6</accession>
<dbReference type="PANTHER" id="PTHR34220">
    <property type="entry name" value="SENSOR HISTIDINE KINASE YPDA"/>
    <property type="match status" value="1"/>
</dbReference>
<proteinExistence type="predicted"/>
<evidence type="ECO:0000256" key="5">
    <source>
        <dbReference type="ARBA" id="ARBA00022777"/>
    </source>
</evidence>
<dbReference type="InterPro" id="IPR050640">
    <property type="entry name" value="Bact_2-comp_sensor_kinase"/>
</dbReference>
<dbReference type="InterPro" id="IPR010559">
    <property type="entry name" value="Sig_transdc_His_kin_internal"/>
</dbReference>
<keyword evidence="3" id="KW-0597">Phosphoprotein</keyword>
<evidence type="ECO:0000256" key="6">
    <source>
        <dbReference type="ARBA" id="ARBA00023136"/>
    </source>
</evidence>
<protein>
    <submittedName>
        <fullName evidence="9">Sensor histidine kinase</fullName>
    </submittedName>
</protein>
<name>A0A5R9G4T6_9BACL</name>
<gene>
    <name evidence="9" type="ORF">FE782_26315</name>
</gene>
<evidence type="ECO:0000256" key="7">
    <source>
        <dbReference type="SAM" id="Phobius"/>
    </source>
</evidence>
<dbReference type="OrthoDB" id="9809348at2"/>
<evidence type="ECO:0000256" key="3">
    <source>
        <dbReference type="ARBA" id="ARBA00022553"/>
    </source>
</evidence>
<keyword evidence="7" id="KW-0812">Transmembrane</keyword>
<keyword evidence="5 9" id="KW-0418">Kinase</keyword>
<dbReference type="Gene3D" id="6.10.340.10">
    <property type="match status" value="1"/>
</dbReference>
<dbReference type="InterPro" id="IPR003660">
    <property type="entry name" value="HAMP_dom"/>
</dbReference>
<dbReference type="Pfam" id="PF06580">
    <property type="entry name" value="His_kinase"/>
    <property type="match status" value="1"/>
</dbReference>
<comment type="subcellular location">
    <subcellularLocation>
        <location evidence="1">Cell membrane</location>
        <topology evidence="1">Multi-pass membrane protein</topology>
    </subcellularLocation>
</comment>
<dbReference type="SUPFAM" id="SSF158472">
    <property type="entry name" value="HAMP domain-like"/>
    <property type="match status" value="1"/>
</dbReference>
<keyword evidence="10" id="KW-1185">Reference proteome</keyword>
<sequence length="598" mass="66705">MGPYKFSFRNLSVTWKFVIAYSCILAVSLAGSGVYLYTQLADSAVEQAQQVMEHNLIQTRDSVLEKVGLIENVSQLIASDIKLQSFLGTTFTGESYQYEEYRSEISPFVENVLRQNPYIASLRIYMFNASIPELYDSFYWIDRLEGLPEYAGLFRPSRPTTGWRGLHPQLVHLNVPLRGGDIPNVFSYYEIIQSFRYSGEVGVLEIDVKEDVMFDMLDGQGSVQLGNVFVADGQGNVVTGGDPAGAGRNVADLGIGELPSGAFNEVRTIGGEPSIVIGVPIERIGLRIVGLFPVSAFTEAVQQSARQIAIVLFFALLVLGAFVYFITSALLSRLKLLLRAMKQVKEGSLTANVPAFGNDEFSQIASSFNLMTGRIHELVETVYKIQLMEREAELRALESQVNPHFLYNSLATISWVARKAKSKEIADISNALAKFYRLMLNKGRREILIKDEVAMVKAYLEIQKFRYEDVFDVIYEIDESVYAYTAAKNLLQPVVENALVHGIEPKRDHGTLIIKAGVAGDMLYYQVIDDGVGMRKDRLRDIREGRSIRSGGSGSGYAVKNIMERLQAYYGDKYRFEMHSGPGIGTAVTIMFGKEKRG</sequence>
<dbReference type="AlphaFoldDB" id="A0A5R9G4T6"/>
<dbReference type="SMART" id="SM00304">
    <property type="entry name" value="HAMP"/>
    <property type="match status" value="1"/>
</dbReference>
<dbReference type="Pfam" id="PF02518">
    <property type="entry name" value="HATPase_c"/>
    <property type="match status" value="1"/>
</dbReference>
<evidence type="ECO:0000313" key="9">
    <source>
        <dbReference type="EMBL" id="TLS49150.1"/>
    </source>
</evidence>
<dbReference type="RefSeq" id="WP_138197348.1">
    <property type="nucleotide sequence ID" value="NZ_VCIW01000023.1"/>
</dbReference>
<evidence type="ECO:0000256" key="1">
    <source>
        <dbReference type="ARBA" id="ARBA00004651"/>
    </source>
</evidence>
<keyword evidence="2" id="KW-1003">Cell membrane</keyword>
<dbReference type="GO" id="GO:0005886">
    <property type="term" value="C:plasma membrane"/>
    <property type="evidence" value="ECO:0007669"/>
    <property type="project" value="UniProtKB-SubCell"/>
</dbReference>
<evidence type="ECO:0000256" key="4">
    <source>
        <dbReference type="ARBA" id="ARBA00022679"/>
    </source>
</evidence>
<dbReference type="PANTHER" id="PTHR34220:SF7">
    <property type="entry name" value="SENSOR HISTIDINE KINASE YPDA"/>
    <property type="match status" value="1"/>
</dbReference>
<dbReference type="GO" id="GO:0000155">
    <property type="term" value="F:phosphorelay sensor kinase activity"/>
    <property type="evidence" value="ECO:0007669"/>
    <property type="project" value="InterPro"/>
</dbReference>
<comment type="caution">
    <text evidence="9">The sequence shown here is derived from an EMBL/GenBank/DDBJ whole genome shotgun (WGS) entry which is preliminary data.</text>
</comment>